<dbReference type="Gene3D" id="1.10.8.50">
    <property type="match status" value="1"/>
</dbReference>
<dbReference type="GO" id="GO:0008534">
    <property type="term" value="F:oxidized purine nucleobase lesion DNA N-glycosylase activity"/>
    <property type="evidence" value="ECO:0007669"/>
    <property type="project" value="UniProtKB-EC"/>
</dbReference>
<comment type="catalytic activity">
    <reaction evidence="14 15">
        <text>2'-deoxyribonucleotide-(2'-deoxyribose 5'-phosphate)-2'-deoxyribonucleotide-DNA = a 3'-end 2'-deoxyribonucleotide-(2,3-dehydro-2,3-deoxyribose 5'-phosphate)-DNA + a 5'-end 5'-phospho-2'-deoxyribonucleoside-DNA + H(+)</text>
        <dbReference type="Rhea" id="RHEA:66592"/>
        <dbReference type="Rhea" id="RHEA-COMP:13180"/>
        <dbReference type="Rhea" id="RHEA-COMP:16897"/>
        <dbReference type="Rhea" id="RHEA-COMP:17067"/>
        <dbReference type="ChEBI" id="CHEBI:15378"/>
        <dbReference type="ChEBI" id="CHEBI:136412"/>
        <dbReference type="ChEBI" id="CHEBI:157695"/>
        <dbReference type="ChEBI" id="CHEBI:167181"/>
        <dbReference type="EC" id="4.2.99.18"/>
    </reaction>
</comment>
<keyword evidence="9 15" id="KW-0238">DNA-binding</keyword>
<feature type="active site" description="Proton donor; for delta-elimination activity" evidence="15">
    <location>
        <position position="264"/>
    </location>
</feature>
<comment type="subunit">
    <text evidence="3 15">Monomer.</text>
</comment>
<evidence type="ECO:0000256" key="5">
    <source>
        <dbReference type="ARBA" id="ARBA00022763"/>
    </source>
</evidence>
<dbReference type="PROSITE" id="PS01242">
    <property type="entry name" value="ZF_FPG_1"/>
    <property type="match status" value="1"/>
</dbReference>
<feature type="domain" description="FPG-type" evidence="17">
    <location>
        <begin position="240"/>
        <end position="274"/>
    </location>
</feature>
<dbReference type="InterPro" id="IPR020629">
    <property type="entry name" value="FPG_Glyclase"/>
</dbReference>
<dbReference type="PROSITE" id="PS51068">
    <property type="entry name" value="FPG_CAT"/>
    <property type="match status" value="1"/>
</dbReference>
<evidence type="ECO:0000256" key="16">
    <source>
        <dbReference type="SAM" id="MobiDB-lite"/>
    </source>
</evidence>
<proteinExistence type="inferred from homology"/>
<evidence type="ECO:0000256" key="2">
    <source>
        <dbReference type="ARBA" id="ARBA00009409"/>
    </source>
</evidence>
<evidence type="ECO:0000256" key="9">
    <source>
        <dbReference type="ARBA" id="ARBA00023125"/>
    </source>
</evidence>
<feature type="active site" description="Proton donor; for beta-elimination activity" evidence="15">
    <location>
        <position position="60"/>
    </location>
</feature>
<comment type="cofactor">
    <cofactor evidence="15">
        <name>Zn(2+)</name>
        <dbReference type="ChEBI" id="CHEBI:29105"/>
    </cofactor>
    <text evidence="15">Binds 1 zinc ion per subunit.</text>
</comment>
<evidence type="ECO:0000256" key="14">
    <source>
        <dbReference type="ARBA" id="ARBA00044632"/>
    </source>
</evidence>
<dbReference type="PROSITE" id="PS51066">
    <property type="entry name" value="ZF_FPG_2"/>
    <property type="match status" value="1"/>
</dbReference>
<dbReference type="Gene3D" id="3.20.190.10">
    <property type="entry name" value="MutM-like, N-terminal"/>
    <property type="match status" value="1"/>
</dbReference>
<gene>
    <name evidence="15 19" type="primary">mutM</name>
    <name evidence="15" type="synonym">fpg</name>
    <name evidence="19" type="ORF">ACFO1S_18530</name>
</gene>
<dbReference type="HAMAP" id="MF_00103">
    <property type="entry name" value="Fapy_DNA_glycosyl"/>
    <property type="match status" value="1"/>
</dbReference>
<evidence type="ECO:0000256" key="7">
    <source>
        <dbReference type="ARBA" id="ARBA00022801"/>
    </source>
</evidence>
<feature type="region of interest" description="Disordered" evidence="16">
    <location>
        <begin position="274"/>
        <end position="305"/>
    </location>
</feature>
<evidence type="ECO:0000256" key="1">
    <source>
        <dbReference type="ARBA" id="ARBA00001668"/>
    </source>
</evidence>
<dbReference type="InterPro" id="IPR010979">
    <property type="entry name" value="Ribosomal_uS13-like_H2TH"/>
</dbReference>
<dbReference type="SUPFAM" id="SSF46946">
    <property type="entry name" value="S13-like H2TH domain"/>
    <property type="match status" value="1"/>
</dbReference>
<accession>A0ABV8SEI9</accession>
<comment type="similarity">
    <text evidence="2 15">Belongs to the FPG family.</text>
</comment>
<dbReference type="EMBL" id="JBHSED010000038">
    <property type="protein sequence ID" value="MFC4305430.1"/>
    <property type="molecule type" value="Genomic_DNA"/>
</dbReference>
<dbReference type="SMART" id="SM00898">
    <property type="entry name" value="Fapy_DNA_glyco"/>
    <property type="match status" value="1"/>
</dbReference>
<evidence type="ECO:0000313" key="20">
    <source>
        <dbReference type="Proteomes" id="UP001595755"/>
    </source>
</evidence>
<dbReference type="SUPFAM" id="SSF57716">
    <property type="entry name" value="Glucocorticoid receptor-like (DNA-binding domain)"/>
    <property type="match status" value="1"/>
</dbReference>
<keyword evidence="10 15" id="KW-0234">DNA repair</keyword>
<evidence type="ECO:0000256" key="13">
    <source>
        <dbReference type="ARBA" id="ARBA00023295"/>
    </source>
</evidence>
<feature type="binding site" evidence="15">
    <location>
        <position position="112"/>
    </location>
    <ligand>
        <name>DNA</name>
        <dbReference type="ChEBI" id="CHEBI:16991"/>
    </ligand>
</feature>
<evidence type="ECO:0000256" key="8">
    <source>
        <dbReference type="ARBA" id="ARBA00022833"/>
    </source>
</evidence>
<sequence length="305" mass="33652">MPELPEVETVRRTLNQLIVGKRIERVTVNLPRILQRPDDPLLFAAYLEGRSFVAVERRGKFLRLVLDGLVLISHLRMEGRYGLYGQEEPTELHTHVIFHFTDGTELRYKDVRQFGTMHLFAPGEEWQAAPLNKLGLEPLDDSFTLEAFRGALGKRTTKIKPLLLNQELVVGLGNIYVDEALHTARIHPETPASELKRKDQERLHAAIVETLAAAVNAGGSSIKSYVNGQGEMGLFQHSLKAYGRTGEPCLTCGAEIEKSVVGGRGTHICPRCQKPPGGSGRASLTGGSLKPRSHAVKRRLEGAGQ</sequence>
<dbReference type="InterPro" id="IPR035937">
    <property type="entry name" value="FPG_N"/>
</dbReference>
<comment type="function">
    <text evidence="15">Involved in base excision repair of DNA damaged by oxidation or by mutagenic agents. Acts as DNA glycosylase that recognizes and removes damaged bases. Has a preference for oxidized purines, such as 7,8-dihydro-8-oxoguanine (8-oxoG). Has AP (apurinic/apyrimidinic) lyase activity and introduces nicks in the DNA strand. Cleaves the DNA backbone by beta-delta elimination to generate a single-strand break at the site of the removed base with both 3'- and 5'-phosphates.</text>
</comment>
<keyword evidence="8 15" id="KW-0862">Zinc</keyword>
<keyword evidence="5 15" id="KW-0227">DNA damage</keyword>
<evidence type="ECO:0000313" key="19">
    <source>
        <dbReference type="EMBL" id="MFC4305430.1"/>
    </source>
</evidence>
<keyword evidence="7 15" id="KW-0378">Hydrolase</keyword>
<evidence type="ECO:0000256" key="4">
    <source>
        <dbReference type="ARBA" id="ARBA00022723"/>
    </source>
</evidence>
<evidence type="ECO:0000256" key="10">
    <source>
        <dbReference type="ARBA" id="ARBA00023204"/>
    </source>
</evidence>
<organism evidence="19 20">
    <name type="scientific">Cohnella boryungensis</name>
    <dbReference type="NCBI Taxonomy" id="768479"/>
    <lineage>
        <taxon>Bacteria</taxon>
        <taxon>Bacillati</taxon>
        <taxon>Bacillota</taxon>
        <taxon>Bacilli</taxon>
        <taxon>Bacillales</taxon>
        <taxon>Paenibacillaceae</taxon>
        <taxon>Cohnella</taxon>
    </lineage>
</organism>
<evidence type="ECO:0000259" key="18">
    <source>
        <dbReference type="PROSITE" id="PS51068"/>
    </source>
</evidence>
<dbReference type="InterPro" id="IPR015886">
    <property type="entry name" value="H2TH_FPG"/>
</dbReference>
<dbReference type="NCBIfam" id="NF002211">
    <property type="entry name" value="PRK01103.1"/>
    <property type="match status" value="1"/>
</dbReference>
<dbReference type="Pfam" id="PF06827">
    <property type="entry name" value="zf-FPG_IleRS"/>
    <property type="match status" value="1"/>
</dbReference>
<feature type="active site" description="Schiff-base intermediate with DNA" evidence="15">
    <location>
        <position position="2"/>
    </location>
</feature>
<dbReference type="RefSeq" id="WP_204604315.1">
    <property type="nucleotide sequence ID" value="NZ_JBHSED010000038.1"/>
</dbReference>
<evidence type="ECO:0000256" key="6">
    <source>
        <dbReference type="ARBA" id="ARBA00022771"/>
    </source>
</evidence>
<dbReference type="PANTHER" id="PTHR22993">
    <property type="entry name" value="FORMAMIDOPYRIMIDINE-DNA GLYCOSYLASE"/>
    <property type="match status" value="1"/>
</dbReference>
<evidence type="ECO:0000256" key="11">
    <source>
        <dbReference type="ARBA" id="ARBA00023239"/>
    </source>
</evidence>
<dbReference type="Proteomes" id="UP001595755">
    <property type="component" value="Unassembled WGS sequence"/>
</dbReference>
<keyword evidence="20" id="KW-1185">Reference proteome</keyword>
<keyword evidence="4 15" id="KW-0479">Metal-binding</keyword>
<dbReference type="Pfam" id="PF01149">
    <property type="entry name" value="Fapy_DNA_glyco"/>
    <property type="match status" value="1"/>
</dbReference>
<keyword evidence="13 15" id="KW-0326">Glycosidase</keyword>
<dbReference type="InterPro" id="IPR015887">
    <property type="entry name" value="DNA_glyclase_Znf_dom_DNA_BS"/>
</dbReference>
<evidence type="ECO:0000256" key="15">
    <source>
        <dbReference type="HAMAP-Rule" id="MF_00103"/>
    </source>
</evidence>
<dbReference type="EC" id="3.2.2.23" evidence="15"/>
<keyword evidence="11 15" id="KW-0456">Lyase</keyword>
<dbReference type="InterPro" id="IPR000214">
    <property type="entry name" value="Znf_DNA_glyclase/AP_lyase"/>
</dbReference>
<dbReference type="Pfam" id="PF06831">
    <property type="entry name" value="H2TH"/>
    <property type="match status" value="1"/>
</dbReference>
<dbReference type="InterPro" id="IPR010663">
    <property type="entry name" value="Znf_FPG/IleRS"/>
</dbReference>
<feature type="binding site" evidence="15">
    <location>
        <position position="155"/>
    </location>
    <ligand>
        <name>DNA</name>
        <dbReference type="ChEBI" id="CHEBI:16991"/>
    </ligand>
</feature>
<feature type="binding site" evidence="15">
    <location>
        <position position="93"/>
    </location>
    <ligand>
        <name>DNA</name>
        <dbReference type="ChEBI" id="CHEBI:16991"/>
    </ligand>
</feature>
<evidence type="ECO:0000256" key="3">
    <source>
        <dbReference type="ARBA" id="ARBA00011245"/>
    </source>
</evidence>
<keyword evidence="6 15" id="KW-0863">Zinc-finger</keyword>
<comment type="catalytic activity">
    <reaction evidence="1 15">
        <text>Hydrolysis of DNA containing ring-opened 7-methylguanine residues, releasing 2,6-diamino-4-hydroxy-5-(N-methyl)formamidopyrimidine.</text>
        <dbReference type="EC" id="3.2.2.23"/>
    </reaction>
</comment>
<evidence type="ECO:0000256" key="12">
    <source>
        <dbReference type="ARBA" id="ARBA00023268"/>
    </source>
</evidence>
<keyword evidence="12 15" id="KW-0511">Multifunctional enzyme</keyword>
<comment type="caution">
    <text evidence="19">The sequence shown here is derived from an EMBL/GenBank/DDBJ whole genome shotgun (WGS) entry which is preliminary data.</text>
</comment>
<dbReference type="EC" id="4.2.99.18" evidence="15"/>
<dbReference type="InterPro" id="IPR012319">
    <property type="entry name" value="FPG_cat"/>
</dbReference>
<dbReference type="SUPFAM" id="SSF81624">
    <property type="entry name" value="N-terminal domain of MutM-like DNA repair proteins"/>
    <property type="match status" value="1"/>
</dbReference>
<feature type="active site" description="Proton donor" evidence="15">
    <location>
        <position position="3"/>
    </location>
</feature>
<dbReference type="PANTHER" id="PTHR22993:SF9">
    <property type="entry name" value="FORMAMIDOPYRIMIDINE-DNA GLYCOSYLASE"/>
    <property type="match status" value="1"/>
</dbReference>
<name>A0ABV8SEI9_9BACL</name>
<dbReference type="NCBIfam" id="TIGR00577">
    <property type="entry name" value="fpg"/>
    <property type="match status" value="1"/>
</dbReference>
<reference evidence="20" key="1">
    <citation type="journal article" date="2019" name="Int. J. Syst. Evol. Microbiol.">
        <title>The Global Catalogue of Microorganisms (GCM) 10K type strain sequencing project: providing services to taxonomists for standard genome sequencing and annotation.</title>
        <authorList>
            <consortium name="The Broad Institute Genomics Platform"/>
            <consortium name="The Broad Institute Genome Sequencing Center for Infectious Disease"/>
            <person name="Wu L."/>
            <person name="Ma J."/>
        </authorList>
    </citation>
    <scope>NUCLEOTIDE SEQUENCE [LARGE SCALE GENOMIC DNA]</scope>
    <source>
        <strain evidence="20">CGMCC 4.1641</strain>
    </source>
</reference>
<dbReference type="CDD" id="cd08966">
    <property type="entry name" value="EcFpg-like_N"/>
    <property type="match status" value="1"/>
</dbReference>
<feature type="domain" description="Formamidopyrimidine-DNA glycosylase catalytic" evidence="18">
    <location>
        <begin position="2"/>
        <end position="115"/>
    </location>
</feature>
<evidence type="ECO:0000259" key="17">
    <source>
        <dbReference type="PROSITE" id="PS51066"/>
    </source>
</evidence>
<protein>
    <recommendedName>
        <fullName evidence="15">Formamidopyrimidine-DNA glycosylase</fullName>
        <shortName evidence="15">Fapy-DNA glycosylase</shortName>
        <ecNumber evidence="15">3.2.2.23</ecNumber>
    </recommendedName>
    <alternativeName>
        <fullName evidence="15">DNA-(apurinic or apyrimidinic site) lyase MutM</fullName>
        <shortName evidence="15">AP lyase MutM</shortName>
        <ecNumber evidence="15">4.2.99.18</ecNumber>
    </alternativeName>
</protein>
<dbReference type="SMART" id="SM01232">
    <property type="entry name" value="H2TH"/>
    <property type="match status" value="1"/>
</dbReference>